<evidence type="ECO:0000256" key="1">
    <source>
        <dbReference type="SAM" id="MobiDB-lite"/>
    </source>
</evidence>
<accession>A0A9N9BDZ3</accession>
<evidence type="ECO:0000313" key="3">
    <source>
        <dbReference type="Proteomes" id="UP000789342"/>
    </source>
</evidence>
<feature type="region of interest" description="Disordered" evidence="1">
    <location>
        <begin position="67"/>
        <end position="88"/>
    </location>
</feature>
<protein>
    <submittedName>
        <fullName evidence="2">1392_t:CDS:1</fullName>
    </submittedName>
</protein>
<comment type="caution">
    <text evidence="2">The sequence shown here is derived from an EMBL/GenBank/DDBJ whole genome shotgun (WGS) entry which is preliminary data.</text>
</comment>
<keyword evidence="3" id="KW-1185">Reference proteome</keyword>
<name>A0A9N9BDZ3_9GLOM</name>
<gene>
    <name evidence="2" type="ORF">AMORRO_LOCUS6084</name>
</gene>
<dbReference type="EMBL" id="CAJVPV010003915">
    <property type="protein sequence ID" value="CAG8562459.1"/>
    <property type="molecule type" value="Genomic_DNA"/>
</dbReference>
<sequence length="220" mass="24399">METVFGVYHDTASLIENNHKTPEKKELEDSEAKNTIKNINKTAVQRSLDLPNPIQSIFNSRFSISPAISPHTTPPTSRPSTPLLDVSGNRSTLIPSVNGLLYPVDAREQQETISKNKSDPSRIEQSHPLTTSIISPLARTAYQDPSFFQNVKKATGMVEGEDLYNLAKRPSSPWNLHRTGDNFTSGLEGEDPYNLAKRPSSPWNLHRTGDNFTSGLEKGE</sequence>
<feature type="region of interest" description="Disordered" evidence="1">
    <location>
        <begin position="182"/>
        <end position="220"/>
    </location>
</feature>
<dbReference type="AlphaFoldDB" id="A0A9N9BDZ3"/>
<organism evidence="2 3">
    <name type="scientific">Acaulospora morrowiae</name>
    <dbReference type="NCBI Taxonomy" id="94023"/>
    <lineage>
        <taxon>Eukaryota</taxon>
        <taxon>Fungi</taxon>
        <taxon>Fungi incertae sedis</taxon>
        <taxon>Mucoromycota</taxon>
        <taxon>Glomeromycotina</taxon>
        <taxon>Glomeromycetes</taxon>
        <taxon>Diversisporales</taxon>
        <taxon>Acaulosporaceae</taxon>
        <taxon>Acaulospora</taxon>
    </lineage>
</organism>
<proteinExistence type="predicted"/>
<dbReference type="Proteomes" id="UP000789342">
    <property type="component" value="Unassembled WGS sequence"/>
</dbReference>
<evidence type="ECO:0000313" key="2">
    <source>
        <dbReference type="EMBL" id="CAG8562459.1"/>
    </source>
</evidence>
<reference evidence="2" key="1">
    <citation type="submission" date="2021-06" db="EMBL/GenBank/DDBJ databases">
        <authorList>
            <person name="Kallberg Y."/>
            <person name="Tangrot J."/>
            <person name="Rosling A."/>
        </authorList>
    </citation>
    <scope>NUCLEOTIDE SEQUENCE</scope>
    <source>
        <strain evidence="2">CL551</strain>
    </source>
</reference>